<comment type="caution">
    <text evidence="1">The sequence shown here is derived from an EMBL/GenBank/DDBJ whole genome shotgun (WGS) entry which is preliminary data.</text>
</comment>
<name>A0A846MCS7_9BACL</name>
<dbReference type="Proteomes" id="UP000532769">
    <property type="component" value="Unassembled WGS sequence"/>
</dbReference>
<reference evidence="1 2" key="1">
    <citation type="submission" date="2020-03" db="EMBL/GenBank/DDBJ databases">
        <title>Genomic Encyclopedia of Archaeal and Bacterial Type Strains, Phase II (KMG-II): from individual species to whole genera.</title>
        <authorList>
            <person name="Goeker M."/>
        </authorList>
    </citation>
    <scope>NUCLEOTIDE SEQUENCE [LARGE SCALE GENOMIC DNA]</scope>
    <source>
        <strain evidence="1 2">DSM 4749</strain>
    </source>
</reference>
<dbReference type="EMBL" id="JAASRS010000001">
    <property type="protein sequence ID" value="NIK13880.1"/>
    <property type="molecule type" value="Genomic_DNA"/>
</dbReference>
<organism evidence="1 2">
    <name type="scientific">Saccharococcus thermophilus</name>
    <dbReference type="NCBI Taxonomy" id="29396"/>
    <lineage>
        <taxon>Bacteria</taxon>
        <taxon>Bacillati</taxon>
        <taxon>Bacillota</taxon>
        <taxon>Bacilli</taxon>
        <taxon>Bacillales</taxon>
        <taxon>Anoxybacillaceae</taxon>
        <taxon>Saccharococcus</taxon>
    </lineage>
</organism>
<proteinExistence type="predicted"/>
<dbReference type="RefSeq" id="WP_166907754.1">
    <property type="nucleotide sequence ID" value="NZ_JAASRS010000001.1"/>
</dbReference>
<sequence length="55" mass="6190">MEEMMTNGFCLDISIGIVYNEYGIIFGSYFLGGTITIMEETISLRELFARTPTCP</sequence>
<dbReference type="AlphaFoldDB" id="A0A846MCS7"/>
<gene>
    <name evidence="1" type="ORF">BDD39_000390</name>
</gene>
<evidence type="ECO:0000313" key="1">
    <source>
        <dbReference type="EMBL" id="NIK13880.1"/>
    </source>
</evidence>
<evidence type="ECO:0000313" key="2">
    <source>
        <dbReference type="Proteomes" id="UP000532769"/>
    </source>
</evidence>
<keyword evidence="2" id="KW-1185">Reference proteome</keyword>
<protein>
    <submittedName>
        <fullName evidence="1">Uncharacterized protein</fullName>
    </submittedName>
</protein>
<accession>A0A846MCS7</accession>